<dbReference type="InterPro" id="IPR013937">
    <property type="entry name" value="Sorting_nexin_C"/>
</dbReference>
<evidence type="ECO:0000313" key="8">
    <source>
        <dbReference type="EMBL" id="PPQ69789.1"/>
    </source>
</evidence>
<dbReference type="SMART" id="SM00313">
    <property type="entry name" value="PXA"/>
    <property type="match status" value="1"/>
</dbReference>
<dbReference type="OrthoDB" id="120967at2759"/>
<evidence type="ECO:0000256" key="2">
    <source>
        <dbReference type="SAM" id="Coils"/>
    </source>
</evidence>
<feature type="compositionally biased region" description="Acidic residues" evidence="3">
    <location>
        <begin position="760"/>
        <end position="776"/>
    </location>
</feature>
<evidence type="ECO:0000313" key="9">
    <source>
        <dbReference type="Proteomes" id="UP000284706"/>
    </source>
</evidence>
<dbReference type="Proteomes" id="UP000284706">
    <property type="component" value="Unassembled WGS sequence"/>
</dbReference>
<dbReference type="Gene3D" id="3.30.1520.10">
    <property type="entry name" value="Phox-like domain"/>
    <property type="match status" value="1"/>
</dbReference>
<dbReference type="PANTHER" id="PTHR22775:SF3">
    <property type="entry name" value="SORTING NEXIN-13"/>
    <property type="match status" value="1"/>
</dbReference>
<protein>
    <recommendedName>
        <fullName evidence="10">PhoX domain-containing protein</fullName>
    </recommendedName>
</protein>
<dbReference type="PROSITE" id="PS50195">
    <property type="entry name" value="PX"/>
    <property type="match status" value="1"/>
</dbReference>
<dbReference type="SMART" id="SM00315">
    <property type="entry name" value="RGS"/>
    <property type="match status" value="1"/>
</dbReference>
<dbReference type="SMART" id="SM00312">
    <property type="entry name" value="PX"/>
    <property type="match status" value="1"/>
</dbReference>
<evidence type="ECO:0000256" key="3">
    <source>
        <dbReference type="SAM" id="MobiDB-lite"/>
    </source>
</evidence>
<organism evidence="8 9">
    <name type="scientific">Gymnopilus dilepis</name>
    <dbReference type="NCBI Taxonomy" id="231916"/>
    <lineage>
        <taxon>Eukaryota</taxon>
        <taxon>Fungi</taxon>
        <taxon>Dikarya</taxon>
        <taxon>Basidiomycota</taxon>
        <taxon>Agaricomycotina</taxon>
        <taxon>Agaricomycetes</taxon>
        <taxon>Agaricomycetidae</taxon>
        <taxon>Agaricales</taxon>
        <taxon>Agaricineae</taxon>
        <taxon>Hymenogastraceae</taxon>
        <taxon>Gymnopilus</taxon>
    </lineage>
</organism>
<keyword evidence="4" id="KW-0472">Membrane</keyword>
<feature type="domain" description="PXA" evidence="7">
    <location>
        <begin position="109"/>
        <end position="301"/>
    </location>
</feature>
<feature type="compositionally biased region" description="Polar residues" evidence="3">
    <location>
        <begin position="603"/>
        <end position="632"/>
    </location>
</feature>
<feature type="region of interest" description="Disordered" evidence="3">
    <location>
        <begin position="594"/>
        <end position="639"/>
    </location>
</feature>
<dbReference type="InterPro" id="IPR001683">
    <property type="entry name" value="PX_dom"/>
</dbReference>
<dbReference type="Pfam" id="PF08628">
    <property type="entry name" value="Nexin_C"/>
    <property type="match status" value="1"/>
</dbReference>
<dbReference type="AlphaFoldDB" id="A0A409VU96"/>
<dbReference type="Pfam" id="PF00787">
    <property type="entry name" value="PX"/>
    <property type="match status" value="1"/>
</dbReference>
<dbReference type="InterPro" id="IPR036871">
    <property type="entry name" value="PX_dom_sf"/>
</dbReference>
<feature type="domain" description="RGS" evidence="5">
    <location>
        <begin position="441"/>
        <end position="572"/>
    </location>
</feature>
<keyword evidence="2" id="KW-0175">Coiled coil</keyword>
<dbReference type="STRING" id="231916.A0A409VU96"/>
<comment type="caution">
    <text evidence="8">The sequence shown here is derived from an EMBL/GenBank/DDBJ whole genome shotgun (WGS) entry which is preliminary data.</text>
</comment>
<dbReference type="Gene3D" id="1.10.167.10">
    <property type="entry name" value="Regulator of G-protein Signalling 4, domain 2"/>
    <property type="match status" value="1"/>
</dbReference>
<feature type="compositionally biased region" description="Basic and acidic residues" evidence="3">
    <location>
        <begin position="723"/>
        <end position="733"/>
    </location>
</feature>
<feature type="domain" description="PX" evidence="6">
    <location>
        <begin position="865"/>
        <end position="983"/>
    </location>
</feature>
<evidence type="ECO:0000259" key="6">
    <source>
        <dbReference type="PROSITE" id="PS50195"/>
    </source>
</evidence>
<evidence type="ECO:0000256" key="1">
    <source>
        <dbReference type="ARBA" id="ARBA00010883"/>
    </source>
</evidence>
<feature type="coiled-coil region" evidence="2">
    <location>
        <begin position="803"/>
        <end position="859"/>
    </location>
</feature>
<evidence type="ECO:0008006" key="10">
    <source>
        <dbReference type="Google" id="ProtNLM"/>
    </source>
</evidence>
<dbReference type="SUPFAM" id="SSF64268">
    <property type="entry name" value="PX domain"/>
    <property type="match status" value="1"/>
</dbReference>
<dbReference type="Pfam" id="PF00615">
    <property type="entry name" value="RGS"/>
    <property type="match status" value="1"/>
</dbReference>
<name>A0A409VU96_9AGAR</name>
<accession>A0A409VU96</accession>
<dbReference type="PROSITE" id="PS51207">
    <property type="entry name" value="PXA"/>
    <property type="match status" value="1"/>
</dbReference>
<dbReference type="GO" id="GO:0035091">
    <property type="term" value="F:phosphatidylinositol binding"/>
    <property type="evidence" value="ECO:0007669"/>
    <property type="project" value="InterPro"/>
</dbReference>
<dbReference type="EMBL" id="NHYE01005562">
    <property type="protein sequence ID" value="PPQ69789.1"/>
    <property type="molecule type" value="Genomic_DNA"/>
</dbReference>
<evidence type="ECO:0000259" key="5">
    <source>
        <dbReference type="PROSITE" id="PS50132"/>
    </source>
</evidence>
<proteinExistence type="inferred from homology"/>
<reference evidence="8 9" key="1">
    <citation type="journal article" date="2018" name="Evol. Lett.">
        <title>Horizontal gene cluster transfer increased hallucinogenic mushroom diversity.</title>
        <authorList>
            <person name="Reynolds H.T."/>
            <person name="Vijayakumar V."/>
            <person name="Gluck-Thaler E."/>
            <person name="Korotkin H.B."/>
            <person name="Matheny P.B."/>
            <person name="Slot J.C."/>
        </authorList>
    </citation>
    <scope>NUCLEOTIDE SEQUENCE [LARGE SCALE GENOMIC DNA]</scope>
    <source>
        <strain evidence="8 9">SRW20</strain>
    </source>
</reference>
<dbReference type="InterPro" id="IPR016137">
    <property type="entry name" value="RGS"/>
</dbReference>
<dbReference type="InterPro" id="IPR044926">
    <property type="entry name" value="RGS_subdomain_2"/>
</dbReference>
<dbReference type="InParanoid" id="A0A409VU96"/>
<dbReference type="FunCoup" id="A0A409VU96">
    <property type="interactions" value="376"/>
</dbReference>
<keyword evidence="4" id="KW-1133">Transmembrane helix</keyword>
<keyword evidence="4" id="KW-0812">Transmembrane</keyword>
<feature type="region of interest" description="Disordered" evidence="3">
    <location>
        <begin position="721"/>
        <end position="783"/>
    </location>
</feature>
<comment type="similarity">
    <text evidence="1">Belongs to the sorting nexin family.</text>
</comment>
<dbReference type="InterPro" id="IPR036305">
    <property type="entry name" value="RGS_sf"/>
</dbReference>
<feature type="transmembrane region" description="Helical" evidence="4">
    <location>
        <begin position="35"/>
        <end position="59"/>
    </location>
</feature>
<evidence type="ECO:0000256" key="4">
    <source>
        <dbReference type="SAM" id="Phobius"/>
    </source>
</evidence>
<keyword evidence="9" id="KW-1185">Reference proteome</keyword>
<gene>
    <name evidence="8" type="ORF">CVT26_014177</name>
</gene>
<evidence type="ECO:0000259" key="7">
    <source>
        <dbReference type="PROSITE" id="PS51207"/>
    </source>
</evidence>
<sequence length="1243" mass="139319">MHNPFSTRTVVFVGVLAVVLPIVSRVVSSPFTLLLISPLLIFLLGIAYLLLHIYLAYYLDSRRTPRRNYLQQAAPPFAFSTPAAWQAVTTRSQWLQNTPKTLPPLYPESNEISDALNDIITKVIRDFVQSWYQDISSSPSFPIAVTSLVHSSLQQLVQRAESIDVSALVVKRILPKITAHIDQFRQSELALRGAALERSLTQSEELDLLLASRYASKGVKLHPAIENLSTTFTRQTEEMHIRQLVDKALPFILPPKESNSKALKIVAREIVACSVLFPILEMVSDPDFWNRMIDDIAGAAIHQQQLISKVRNVLEAQIPRPKSVSTPSTAVASGTEKITIRTNARQFESFLRSIGHCSSLLDARRLKNDIVGEIRRTRLLLANHEKEEWIDGEKTEDVVAFLDRLYTAKRKVEERIAVLGGGDDSERQIAIQEPAPKSSVTLRDILRNPNSLSYFMEFMDRRHRSLPVQFWLTVESFKNPLESVDSDTSGEEEEIIQDPSTSTTVKEDIAMIHDLYFADGRSEAALASIPKKYVDSIRTFVADPDPSVTAQRKVRRSVLLAQRQVERSMEQDFEDFERSELWFRAITDAGFLSNKPPVDPFSKSENSPVTESPRSERSTPPIQSKPSYTLSHPPQVRHDSAPLLGMQRTISAQSNRSMHSKMSSGHAPSNIEVLMSPVSEASEPSRAPLFDDPEDEMQRAEEKRMEAIHAALTDIMALEQEEPDRPSLSERNSEPLFKSVRIANKSKRPNVFDALSTQDQDADTEETEDVDQENGTEETSSFQLAAPGDLQLSFEITRLGEKISKLETQAAMLDSLIKKAELTGDTQELRLLTKSKASMNRELRELQFQKQQYEQQESANRLISDRTRVSIVNSAVAEENGKSVVRYLIEVQQLAPDGSFASGWVVARRYNEFLSMHNKLKERYALVKNLDFPGKRLVASLSGSFLDNRRAALEKYLQSVIAIPVVCESQELRAFLSRDSPFLASATAQMEAASSKPHTPFSGTDLVKHMYRSVAESIDDMFFGPSMLDVMIQRLTRQAAEFTGIVGSGVNDEDLVAQALNASGKAASEAALMKLPGDLKPLEGETSTSTFSAPICDLILAVFELHKKNNWLRRQAIVIILQQVLGGTIERKVRENVKNLLSENRVMSYINLLRDNLWPGGKLKPPGVPRSAQEKLRTRDEANRKLSSLVPDLAANMIGRTNARRGARRIFAVLQNRRLNQHIAYTILDEIFAALFPETTGNA</sequence>
<dbReference type="PROSITE" id="PS50132">
    <property type="entry name" value="RGS"/>
    <property type="match status" value="1"/>
</dbReference>
<dbReference type="SUPFAM" id="SSF48097">
    <property type="entry name" value="Regulator of G-protein signaling, RGS"/>
    <property type="match status" value="1"/>
</dbReference>
<dbReference type="InterPro" id="IPR003114">
    <property type="entry name" value="Phox_assoc"/>
</dbReference>
<dbReference type="Pfam" id="PF02194">
    <property type="entry name" value="PXA"/>
    <property type="match status" value="1"/>
</dbReference>
<dbReference type="PANTHER" id="PTHR22775">
    <property type="entry name" value="SORTING NEXIN"/>
    <property type="match status" value="1"/>
</dbReference>